<evidence type="ECO:0000256" key="5">
    <source>
        <dbReference type="ARBA" id="ARBA00023163"/>
    </source>
</evidence>
<organism evidence="7 8">
    <name type="scientific">Clostridium celatum DSM 1785</name>
    <dbReference type="NCBI Taxonomy" id="545697"/>
    <lineage>
        <taxon>Bacteria</taxon>
        <taxon>Bacillati</taxon>
        <taxon>Bacillota</taxon>
        <taxon>Clostridia</taxon>
        <taxon>Eubacteriales</taxon>
        <taxon>Clostridiaceae</taxon>
        <taxon>Clostridium</taxon>
    </lineage>
</organism>
<dbReference type="PIRSF" id="PIRSF038953">
    <property type="entry name" value="SigI"/>
    <property type="match status" value="1"/>
</dbReference>
<evidence type="ECO:0000256" key="4">
    <source>
        <dbReference type="ARBA" id="ARBA00023125"/>
    </source>
</evidence>
<dbReference type="OrthoDB" id="3190733at2"/>
<comment type="subunit">
    <text evidence="6">Interacts with RsgI.</text>
</comment>
<dbReference type="STRING" id="545697.HMPREF0216_02673"/>
<evidence type="ECO:0000313" key="8">
    <source>
        <dbReference type="Proteomes" id="UP000010420"/>
    </source>
</evidence>
<proteinExistence type="inferred from homology"/>
<dbReference type="InterPro" id="IPR014284">
    <property type="entry name" value="RNA_pol_sigma-70_dom"/>
</dbReference>
<dbReference type="HAMAP" id="MF_02064">
    <property type="entry name" value="Sigma70_SigI"/>
    <property type="match status" value="1"/>
</dbReference>
<comment type="function">
    <text evidence="6">Sigma factors are initiation factors that promote the attachment of RNA polymerase to specific initiation sites and are then released.</text>
</comment>
<sequence>MEEFLDNSIEDKDINILIKEYMPLIIKSISSTTGKYVSVENDDEFSIALIAFKEAVDKYESHKGSFSSFAKIVISSRIKNYLIKENKHNNVDSIEQLKENGIDIGELHHTPVESSNELSSEIIKLKEEIGKFGFTFEDLVEEAPKHTDTRERAIDISENVNKDVLLKSFMYEKKRLPIKQISVKFSITEKIIKRSKKFIISVVIILDKNLRNLKLWIRR</sequence>
<comment type="caution">
    <text evidence="7">The sequence shown here is derived from an EMBL/GenBank/DDBJ whole genome shotgun (WGS) entry which is preliminary data.</text>
</comment>
<keyword evidence="3 6" id="KW-0731">Sigma factor</keyword>
<evidence type="ECO:0000256" key="3">
    <source>
        <dbReference type="ARBA" id="ARBA00023082"/>
    </source>
</evidence>
<dbReference type="InterPro" id="IPR013325">
    <property type="entry name" value="RNA_pol_sigma_r2"/>
</dbReference>
<dbReference type="GO" id="GO:0006352">
    <property type="term" value="P:DNA-templated transcription initiation"/>
    <property type="evidence" value="ECO:0007669"/>
    <property type="project" value="UniProtKB-UniRule"/>
</dbReference>
<dbReference type="SUPFAM" id="SSF88946">
    <property type="entry name" value="Sigma2 domain of RNA polymerase sigma factors"/>
    <property type="match status" value="1"/>
</dbReference>
<dbReference type="GO" id="GO:0003677">
    <property type="term" value="F:DNA binding"/>
    <property type="evidence" value="ECO:0007669"/>
    <property type="project" value="UniProtKB-UniRule"/>
</dbReference>
<dbReference type="EMBL" id="AMEZ01000084">
    <property type="protein sequence ID" value="EKY24450.1"/>
    <property type="molecule type" value="Genomic_DNA"/>
</dbReference>
<keyword evidence="4 6" id="KW-0238">DNA-binding</keyword>
<keyword evidence="8" id="KW-1185">Reference proteome</keyword>
<accession>L1Q9Q5</accession>
<comment type="similarity">
    <text evidence="6">Belongs to the sigma-70 factor family. SigI subfamily.</text>
</comment>
<keyword evidence="5 6" id="KW-0804">Transcription</keyword>
<keyword evidence="2 6" id="KW-0805">Transcription regulation</keyword>
<evidence type="ECO:0000256" key="6">
    <source>
        <dbReference type="HAMAP-Rule" id="MF_02064"/>
    </source>
</evidence>
<feature type="short sequence motif" description="Polymerase core binding" evidence="6">
    <location>
        <begin position="43"/>
        <end position="56"/>
    </location>
</feature>
<feature type="DNA-binding region" description="H-T-H motif" evidence="6">
    <location>
        <begin position="178"/>
        <end position="197"/>
    </location>
</feature>
<dbReference type="NCBIfam" id="TIGR02937">
    <property type="entry name" value="sigma70-ECF"/>
    <property type="match status" value="1"/>
</dbReference>
<name>L1Q9Q5_9CLOT</name>
<evidence type="ECO:0000256" key="2">
    <source>
        <dbReference type="ARBA" id="ARBA00023015"/>
    </source>
</evidence>
<evidence type="ECO:0000313" key="7">
    <source>
        <dbReference type="EMBL" id="EKY24450.1"/>
    </source>
</evidence>
<keyword evidence="1 6" id="KW-0963">Cytoplasm</keyword>
<comment type="activity regulation">
    <text evidence="6">Negatively regulated by the anti-sigma-I factor RsgI.</text>
</comment>
<dbReference type="GO" id="GO:0016987">
    <property type="term" value="F:sigma factor activity"/>
    <property type="evidence" value="ECO:0007669"/>
    <property type="project" value="UniProtKB-UniRule"/>
</dbReference>
<dbReference type="RefSeq" id="WP_005214707.1">
    <property type="nucleotide sequence ID" value="NZ_KB291674.1"/>
</dbReference>
<dbReference type="Proteomes" id="UP000010420">
    <property type="component" value="Unassembled WGS sequence"/>
</dbReference>
<dbReference type="AlphaFoldDB" id="L1Q9Q5"/>
<dbReference type="eggNOG" id="COG1191">
    <property type="taxonomic scope" value="Bacteria"/>
</dbReference>
<protein>
    <recommendedName>
        <fullName evidence="6">RNA polymerase sigma factor SigI</fullName>
    </recommendedName>
</protein>
<dbReference type="HOGENOM" id="CLU_082361_0_0_9"/>
<dbReference type="InterPro" id="IPR014244">
    <property type="entry name" value="RNA_pol_sigma-I"/>
</dbReference>
<keyword evidence="6" id="KW-0346">Stress response</keyword>
<gene>
    <name evidence="6" type="primary">sigI</name>
    <name evidence="7" type="ORF">HMPREF0216_02673</name>
</gene>
<dbReference type="GO" id="GO:0005737">
    <property type="term" value="C:cytoplasm"/>
    <property type="evidence" value="ECO:0007669"/>
    <property type="project" value="UniProtKB-SubCell"/>
</dbReference>
<evidence type="ECO:0000256" key="1">
    <source>
        <dbReference type="ARBA" id="ARBA00022490"/>
    </source>
</evidence>
<reference evidence="7 8" key="1">
    <citation type="submission" date="2012-05" db="EMBL/GenBank/DDBJ databases">
        <authorList>
            <person name="Weinstock G."/>
            <person name="Sodergren E."/>
            <person name="Lobos E.A."/>
            <person name="Fulton L."/>
            <person name="Fulton R."/>
            <person name="Courtney L."/>
            <person name="Fronick C."/>
            <person name="O'Laughlin M."/>
            <person name="Godfrey J."/>
            <person name="Wilson R.M."/>
            <person name="Miner T."/>
            <person name="Farmer C."/>
            <person name="Delehaunty K."/>
            <person name="Cordes M."/>
            <person name="Minx P."/>
            <person name="Tomlinson C."/>
            <person name="Chen J."/>
            <person name="Wollam A."/>
            <person name="Pepin K.H."/>
            <person name="Bhonagiri V."/>
            <person name="Zhang X."/>
            <person name="Suruliraj S."/>
            <person name="Warren W."/>
            <person name="Mitreva M."/>
            <person name="Mardis E.R."/>
            <person name="Wilson R.K."/>
        </authorList>
    </citation>
    <scope>NUCLEOTIDE SEQUENCE [LARGE SCALE GENOMIC DNA]</scope>
    <source>
        <strain evidence="7 8">DSM 1785</strain>
    </source>
</reference>
<dbReference type="Gene3D" id="1.10.1740.10">
    <property type="match status" value="1"/>
</dbReference>
<comment type="subcellular location">
    <subcellularLocation>
        <location evidence="6">Cytoplasm</location>
    </subcellularLocation>
</comment>
<dbReference type="PATRIC" id="fig|545697.3.peg.2628"/>